<keyword evidence="1" id="KW-0812">Transmembrane</keyword>
<evidence type="ECO:0000259" key="2">
    <source>
        <dbReference type="Pfam" id="PF02931"/>
    </source>
</evidence>
<dbReference type="GO" id="GO:0005230">
    <property type="term" value="F:extracellular ligand-gated monoatomic ion channel activity"/>
    <property type="evidence" value="ECO:0007669"/>
    <property type="project" value="InterPro"/>
</dbReference>
<dbReference type="InterPro" id="IPR006202">
    <property type="entry name" value="Neur_chan_lig-bd"/>
</dbReference>
<evidence type="ECO:0000313" key="4">
    <source>
        <dbReference type="Proteomes" id="UP000646548"/>
    </source>
</evidence>
<dbReference type="Gene3D" id="2.70.170.10">
    <property type="entry name" value="Neurotransmitter-gated ion-channel ligand-binding domain"/>
    <property type="match status" value="1"/>
</dbReference>
<dbReference type="Pfam" id="PF02931">
    <property type="entry name" value="Neur_chan_LBD"/>
    <property type="match status" value="1"/>
</dbReference>
<dbReference type="EMBL" id="WKFB01000312">
    <property type="protein sequence ID" value="KAF6727097.1"/>
    <property type="molecule type" value="Genomic_DNA"/>
</dbReference>
<proteinExistence type="predicted"/>
<accession>A0A834FDI3</accession>
<keyword evidence="1" id="KW-0472">Membrane</keyword>
<reference evidence="3" key="1">
    <citation type="journal article" name="BMC Genomics">
        <title>Long-read sequencing and de novo genome assembly of marine medaka (Oryzias melastigma).</title>
        <authorList>
            <person name="Liang P."/>
            <person name="Saqib H.S.A."/>
            <person name="Ni X."/>
            <person name="Shen Y."/>
        </authorList>
    </citation>
    <scope>NUCLEOTIDE SEQUENCE</scope>
    <source>
        <strain evidence="3">Bigg-433</strain>
    </source>
</reference>
<sequence length="137" mass="14962">MSAGWVVVQSSGSQFEKLQRTDLYPERDDTNCKPVGGEWSNKSSSSGHQLLVWGSFAGMGTLFFAFQVIILAGAASASSDETRLVKTLFSGYNKVVRPVNHFKEPVVVTVGLQLIQLISVDEVNQIVSSNVRLKQTL</sequence>
<keyword evidence="3" id="KW-0675">Receptor</keyword>
<feature type="transmembrane region" description="Helical" evidence="1">
    <location>
        <begin position="50"/>
        <end position="74"/>
    </location>
</feature>
<comment type="caution">
    <text evidence="3">The sequence shown here is derived from an EMBL/GenBank/DDBJ whole genome shotgun (WGS) entry which is preliminary data.</text>
</comment>
<dbReference type="Proteomes" id="UP000646548">
    <property type="component" value="Unassembled WGS sequence"/>
</dbReference>
<protein>
    <submittedName>
        <fullName evidence="3">Acetylcholine receptor subunit alpha</fullName>
    </submittedName>
</protein>
<name>A0A834FDI3_ORYME</name>
<evidence type="ECO:0000256" key="1">
    <source>
        <dbReference type="SAM" id="Phobius"/>
    </source>
</evidence>
<gene>
    <name evidence="3" type="ORF">FQA47_003127</name>
</gene>
<evidence type="ECO:0000313" key="3">
    <source>
        <dbReference type="EMBL" id="KAF6727097.1"/>
    </source>
</evidence>
<dbReference type="InterPro" id="IPR036734">
    <property type="entry name" value="Neur_chan_lig-bd_sf"/>
</dbReference>
<organism evidence="3 4">
    <name type="scientific">Oryzias melastigma</name>
    <name type="common">Marine medaka</name>
    <dbReference type="NCBI Taxonomy" id="30732"/>
    <lineage>
        <taxon>Eukaryota</taxon>
        <taxon>Metazoa</taxon>
        <taxon>Chordata</taxon>
        <taxon>Craniata</taxon>
        <taxon>Vertebrata</taxon>
        <taxon>Euteleostomi</taxon>
        <taxon>Actinopterygii</taxon>
        <taxon>Neopterygii</taxon>
        <taxon>Teleostei</taxon>
        <taxon>Neoteleostei</taxon>
        <taxon>Acanthomorphata</taxon>
        <taxon>Ovalentaria</taxon>
        <taxon>Atherinomorphae</taxon>
        <taxon>Beloniformes</taxon>
        <taxon>Adrianichthyidae</taxon>
        <taxon>Oryziinae</taxon>
        <taxon>Oryzias</taxon>
    </lineage>
</organism>
<dbReference type="SUPFAM" id="SSF63712">
    <property type="entry name" value="Nicotinic receptor ligand binding domain-like"/>
    <property type="match status" value="1"/>
</dbReference>
<feature type="domain" description="Neurotransmitter-gated ion-channel ligand-binding" evidence="2">
    <location>
        <begin position="81"/>
        <end position="136"/>
    </location>
</feature>
<dbReference type="AlphaFoldDB" id="A0A834FDI3"/>
<dbReference type="GO" id="GO:0016020">
    <property type="term" value="C:membrane"/>
    <property type="evidence" value="ECO:0007669"/>
    <property type="project" value="InterPro"/>
</dbReference>
<keyword evidence="1" id="KW-1133">Transmembrane helix</keyword>